<dbReference type="EMBL" id="JXSQ01000003">
    <property type="protein sequence ID" value="KIP53301.1"/>
    <property type="molecule type" value="Genomic_DNA"/>
</dbReference>
<gene>
    <name evidence="7" type="ORF">SD72_03350</name>
</gene>
<dbReference type="RefSeq" id="WP_042543025.1">
    <property type="nucleotide sequence ID" value="NZ_JXSQ01000003.1"/>
</dbReference>
<evidence type="ECO:0000313" key="7">
    <source>
        <dbReference type="EMBL" id="KIP53301.1"/>
    </source>
</evidence>
<organism evidence="7 8">
    <name type="scientific">Leucobacter komagatae</name>
    <dbReference type="NCBI Taxonomy" id="55969"/>
    <lineage>
        <taxon>Bacteria</taxon>
        <taxon>Bacillati</taxon>
        <taxon>Actinomycetota</taxon>
        <taxon>Actinomycetes</taxon>
        <taxon>Micrococcales</taxon>
        <taxon>Microbacteriaceae</taxon>
        <taxon>Leucobacter</taxon>
    </lineage>
</organism>
<feature type="transmembrane region" description="Helical" evidence="5">
    <location>
        <begin position="374"/>
        <end position="396"/>
    </location>
</feature>
<protein>
    <submittedName>
        <fullName evidence="7">MFS transporter</fullName>
    </submittedName>
</protein>
<feature type="transmembrane region" description="Helical" evidence="5">
    <location>
        <begin position="80"/>
        <end position="100"/>
    </location>
</feature>
<name>A0A0D0I0I0_9MICO</name>
<keyword evidence="3 5" id="KW-1133">Transmembrane helix</keyword>
<dbReference type="SUPFAM" id="SSF103473">
    <property type="entry name" value="MFS general substrate transporter"/>
    <property type="match status" value="1"/>
</dbReference>
<dbReference type="GO" id="GO:0005886">
    <property type="term" value="C:plasma membrane"/>
    <property type="evidence" value="ECO:0007669"/>
    <property type="project" value="UniProtKB-SubCell"/>
</dbReference>
<keyword evidence="8" id="KW-1185">Reference proteome</keyword>
<feature type="transmembrane region" description="Helical" evidence="5">
    <location>
        <begin position="183"/>
        <end position="202"/>
    </location>
</feature>
<evidence type="ECO:0000256" key="4">
    <source>
        <dbReference type="ARBA" id="ARBA00023136"/>
    </source>
</evidence>
<evidence type="ECO:0000259" key="6">
    <source>
        <dbReference type="PROSITE" id="PS50850"/>
    </source>
</evidence>
<feature type="transmembrane region" description="Helical" evidence="5">
    <location>
        <begin position="348"/>
        <end position="368"/>
    </location>
</feature>
<accession>A0A0D0I0I0</accession>
<feature type="transmembrane region" description="Helical" evidence="5">
    <location>
        <begin position="153"/>
        <end position="177"/>
    </location>
</feature>
<dbReference type="AlphaFoldDB" id="A0A0D0I0I0"/>
<proteinExistence type="predicted"/>
<feature type="transmembrane region" description="Helical" evidence="5">
    <location>
        <begin position="223"/>
        <end position="248"/>
    </location>
</feature>
<dbReference type="OrthoDB" id="9793283at2"/>
<dbReference type="Proteomes" id="UP000032120">
    <property type="component" value="Unassembled WGS sequence"/>
</dbReference>
<dbReference type="Pfam" id="PF07690">
    <property type="entry name" value="MFS_1"/>
    <property type="match status" value="1"/>
</dbReference>
<evidence type="ECO:0000256" key="1">
    <source>
        <dbReference type="ARBA" id="ARBA00004651"/>
    </source>
</evidence>
<feature type="transmembrane region" description="Helical" evidence="5">
    <location>
        <begin position="291"/>
        <end position="308"/>
    </location>
</feature>
<evidence type="ECO:0000313" key="8">
    <source>
        <dbReference type="Proteomes" id="UP000032120"/>
    </source>
</evidence>
<dbReference type="InterPro" id="IPR011701">
    <property type="entry name" value="MFS"/>
</dbReference>
<reference evidence="7 8" key="1">
    <citation type="submission" date="2015-01" db="EMBL/GenBank/DDBJ databases">
        <title>Draft genome sequence of Leucobacter komagatae strain VKM ST2845.</title>
        <authorList>
            <person name="Karlyshev A.V."/>
            <person name="Kudryashova E.B."/>
        </authorList>
    </citation>
    <scope>NUCLEOTIDE SEQUENCE [LARGE SCALE GENOMIC DNA]</scope>
    <source>
        <strain evidence="7 8">VKM ST2845</strain>
    </source>
</reference>
<dbReference type="PANTHER" id="PTHR23546:SF1">
    <property type="entry name" value="MEMBRANE PROTEIN"/>
    <property type="match status" value="1"/>
</dbReference>
<dbReference type="Gene3D" id="1.20.1250.20">
    <property type="entry name" value="MFS general substrate transporter like domains"/>
    <property type="match status" value="1"/>
</dbReference>
<dbReference type="GO" id="GO:0022857">
    <property type="term" value="F:transmembrane transporter activity"/>
    <property type="evidence" value="ECO:0007669"/>
    <property type="project" value="InterPro"/>
</dbReference>
<feature type="domain" description="Major facilitator superfamily (MFS) profile" evidence="6">
    <location>
        <begin position="14"/>
        <end position="403"/>
    </location>
</feature>
<dbReference type="InterPro" id="IPR020846">
    <property type="entry name" value="MFS_dom"/>
</dbReference>
<sequence length="411" mass="42149">MDPTPASPGEGRTQVPLLLAIVFLVYLAQMTLNPIIAPLAREAGLAEWQIGVTISTAAVMVVLASQCWGRRSQRRGAKSVLTSALVLGATTMGLFAWIAALGMRGALVGATLFALFVVLRGVGFGIAISAVAPTAQTYIARVTTSEETRVRGMAGVGAVQGVAMIAGAVAGGALAVFGLLVPLVVIPALLALGAVLVAARLRPEPRSDLIENPARIRPSDGRVWPFLLAGFGMFTALGFFQIIAGFLVQDRLGLNANETGLTTGAVLLAAGVGMVLAQGVIVPRSGWAPAVLLRVGTVIAALGFAALVPDAGLALLIVGTFLIGLGVGIAMPGYTAGPTLLMRRDEQGGLAGLIGATNGLTFVLAPTLSTLLYGVWPLLPVLVAGAIMVLVAVFVFTHRRFRLLPEVAAAT</sequence>
<dbReference type="PROSITE" id="PS50850">
    <property type="entry name" value="MFS"/>
    <property type="match status" value="1"/>
</dbReference>
<feature type="transmembrane region" description="Helical" evidence="5">
    <location>
        <begin position="17"/>
        <end position="36"/>
    </location>
</feature>
<evidence type="ECO:0000256" key="5">
    <source>
        <dbReference type="SAM" id="Phobius"/>
    </source>
</evidence>
<keyword evidence="2 5" id="KW-0812">Transmembrane</keyword>
<keyword evidence="4 5" id="KW-0472">Membrane</keyword>
<dbReference type="InterPro" id="IPR036259">
    <property type="entry name" value="MFS_trans_sf"/>
</dbReference>
<dbReference type="PANTHER" id="PTHR23546">
    <property type="entry name" value="TRANSPORT PROTEIN"/>
    <property type="match status" value="1"/>
</dbReference>
<feature type="transmembrane region" description="Helical" evidence="5">
    <location>
        <begin position="260"/>
        <end position="282"/>
    </location>
</feature>
<feature type="transmembrane region" description="Helical" evidence="5">
    <location>
        <begin position="106"/>
        <end position="132"/>
    </location>
</feature>
<comment type="subcellular location">
    <subcellularLocation>
        <location evidence="1">Cell membrane</location>
        <topology evidence="1">Multi-pass membrane protein</topology>
    </subcellularLocation>
</comment>
<evidence type="ECO:0000256" key="2">
    <source>
        <dbReference type="ARBA" id="ARBA00022692"/>
    </source>
</evidence>
<evidence type="ECO:0000256" key="3">
    <source>
        <dbReference type="ARBA" id="ARBA00022989"/>
    </source>
</evidence>
<feature type="transmembrane region" description="Helical" evidence="5">
    <location>
        <begin position="314"/>
        <end position="336"/>
    </location>
</feature>
<comment type="caution">
    <text evidence="7">The sequence shown here is derived from an EMBL/GenBank/DDBJ whole genome shotgun (WGS) entry which is preliminary data.</text>
</comment>